<feature type="chain" id="PRO_5040824199" description="Secreted protein" evidence="1">
    <location>
        <begin position="28"/>
        <end position="198"/>
    </location>
</feature>
<keyword evidence="1" id="KW-0732">Signal</keyword>
<evidence type="ECO:0008006" key="4">
    <source>
        <dbReference type="Google" id="ProtNLM"/>
    </source>
</evidence>
<dbReference type="Proteomes" id="UP001139333">
    <property type="component" value="Unassembled WGS sequence"/>
</dbReference>
<dbReference type="EMBL" id="JAKIKP010000009">
    <property type="protein sequence ID" value="MCL1143566.1"/>
    <property type="molecule type" value="Genomic_DNA"/>
</dbReference>
<evidence type="ECO:0000313" key="2">
    <source>
        <dbReference type="EMBL" id="MCL1143566.1"/>
    </source>
</evidence>
<dbReference type="AlphaFoldDB" id="A0A9X2CKX8"/>
<evidence type="ECO:0000313" key="3">
    <source>
        <dbReference type="Proteomes" id="UP001139333"/>
    </source>
</evidence>
<keyword evidence="3" id="KW-1185">Reference proteome</keyword>
<feature type="signal peptide" evidence="1">
    <location>
        <begin position="1"/>
        <end position="27"/>
    </location>
</feature>
<organism evidence="2 3">
    <name type="scientific">Shewanella gaetbuli</name>
    <dbReference type="NCBI Taxonomy" id="220752"/>
    <lineage>
        <taxon>Bacteria</taxon>
        <taxon>Pseudomonadati</taxon>
        <taxon>Pseudomonadota</taxon>
        <taxon>Gammaproteobacteria</taxon>
        <taxon>Alteromonadales</taxon>
        <taxon>Shewanellaceae</taxon>
        <taxon>Shewanella</taxon>
    </lineage>
</organism>
<protein>
    <recommendedName>
        <fullName evidence="4">Secreted protein</fullName>
    </recommendedName>
</protein>
<dbReference type="RefSeq" id="WP_248996240.1">
    <property type="nucleotide sequence ID" value="NZ_JAKIKP010000009.1"/>
</dbReference>
<name>A0A9X2CKX8_9GAMM</name>
<gene>
    <name evidence="2" type="ORF">L2672_12775</name>
</gene>
<reference evidence="2" key="1">
    <citation type="submission" date="2022-01" db="EMBL/GenBank/DDBJ databases">
        <title>Whole genome-based taxonomy of the Shewanellaceae.</title>
        <authorList>
            <person name="Martin-Rodriguez A.J."/>
        </authorList>
    </citation>
    <scope>NUCLEOTIDE SEQUENCE</scope>
    <source>
        <strain evidence="2">DSM 16422</strain>
    </source>
</reference>
<accession>A0A9X2CKX8</accession>
<comment type="caution">
    <text evidence="2">The sequence shown here is derived from an EMBL/GenBank/DDBJ whole genome shotgun (WGS) entry which is preliminary data.</text>
</comment>
<sequence length="198" mass="21861">MLKTSINRIATPVLLTATMVSSFAAVAADATQNSYFDAIAAHCGKAYEGVVTAGNAADDGFTGKTLIMHVRECSNTELKVPFHVGDDHSRTWVITKTEQGLRLKHDHRHKDGSEDKVTMYGGDTANSGTVTEQSFPVDAESIANFNENGLTQSVTNVWHMYITPEVFTYRLTRENRDFRVDFDLTKPVALPPTPWGHE</sequence>
<evidence type="ECO:0000256" key="1">
    <source>
        <dbReference type="SAM" id="SignalP"/>
    </source>
</evidence>
<proteinExistence type="predicted"/>